<feature type="signal peptide" evidence="1">
    <location>
        <begin position="1"/>
        <end position="19"/>
    </location>
</feature>
<dbReference type="PANTHER" id="PTHR47753">
    <property type="entry name" value="C-TYPE LECTIN-RELATED"/>
    <property type="match status" value="1"/>
</dbReference>
<evidence type="ECO:0000313" key="2">
    <source>
        <dbReference type="EnsemblMetazoa" id="CJA28206.1"/>
    </source>
</evidence>
<keyword evidence="1" id="KW-0732">Signal</keyword>
<reference evidence="3" key="1">
    <citation type="submission" date="2010-08" db="EMBL/GenBank/DDBJ databases">
        <authorList>
            <consortium name="Caenorhabditis japonica Sequencing Consortium"/>
            <person name="Wilson R.K."/>
        </authorList>
    </citation>
    <scope>NUCLEOTIDE SEQUENCE [LARGE SCALE GENOMIC DNA]</scope>
    <source>
        <strain evidence="3">DF5081</strain>
    </source>
</reference>
<dbReference type="Gene3D" id="3.10.100.10">
    <property type="entry name" value="Mannose-Binding Protein A, subunit A"/>
    <property type="match status" value="1"/>
</dbReference>
<protein>
    <recommendedName>
        <fullName evidence="4">C-type lectin domain-containing protein</fullName>
    </recommendedName>
</protein>
<dbReference type="AlphaFoldDB" id="A0A8R1EBE7"/>
<accession>A0A8R1EBE7</accession>
<dbReference type="EnsemblMetazoa" id="CJA28206.1">
    <property type="protein sequence ID" value="CJA28206.1"/>
    <property type="gene ID" value="WBGene00183780"/>
</dbReference>
<dbReference type="Proteomes" id="UP000005237">
    <property type="component" value="Unassembled WGS sequence"/>
</dbReference>
<dbReference type="InterPro" id="IPR016187">
    <property type="entry name" value="CTDL_fold"/>
</dbReference>
<evidence type="ECO:0000256" key="1">
    <source>
        <dbReference type="SAM" id="SignalP"/>
    </source>
</evidence>
<dbReference type="SUPFAM" id="SSF56436">
    <property type="entry name" value="C-type lectin-like"/>
    <property type="match status" value="1"/>
</dbReference>
<sequence length="285" mass="32868">MSNMKRLILLLVSSSMMSAQSNEDASFIRFCDTQDGTYTPIGKGPKTASGNTCEVPFIHWAKTEKLRWEFCTEYLPHTVLATKVIDQYTYTCLVESRVTCDDGWIQLHGICHKLIYEAMTKPEARARCQKERANARIAVYHNLWMTRHWQDFFRDAIKLWVDATETITDRLIYKRGPELMFAHDTLEYGLHSGAFCSRRRVFEWVHGVARNSPNFDSHWASPSEPNMKGNEPCLELLKGRSTVWGGGRGRTRDMTMMFNDCRCTYVRYFFCGKEAELVVVPLASS</sequence>
<proteinExistence type="predicted"/>
<evidence type="ECO:0000313" key="3">
    <source>
        <dbReference type="Proteomes" id="UP000005237"/>
    </source>
</evidence>
<evidence type="ECO:0008006" key="4">
    <source>
        <dbReference type="Google" id="ProtNLM"/>
    </source>
</evidence>
<feature type="chain" id="PRO_5035824978" description="C-type lectin domain-containing protein" evidence="1">
    <location>
        <begin position="20"/>
        <end position="285"/>
    </location>
</feature>
<name>A0A8R1EBE7_CAEJA</name>
<reference evidence="2" key="2">
    <citation type="submission" date="2022-06" db="UniProtKB">
        <authorList>
            <consortium name="EnsemblMetazoa"/>
        </authorList>
    </citation>
    <scope>IDENTIFICATION</scope>
    <source>
        <strain evidence="2">DF5081</strain>
    </source>
</reference>
<keyword evidence="3" id="KW-1185">Reference proteome</keyword>
<organism evidence="2 3">
    <name type="scientific">Caenorhabditis japonica</name>
    <dbReference type="NCBI Taxonomy" id="281687"/>
    <lineage>
        <taxon>Eukaryota</taxon>
        <taxon>Metazoa</taxon>
        <taxon>Ecdysozoa</taxon>
        <taxon>Nematoda</taxon>
        <taxon>Chromadorea</taxon>
        <taxon>Rhabditida</taxon>
        <taxon>Rhabditina</taxon>
        <taxon>Rhabditomorpha</taxon>
        <taxon>Rhabditoidea</taxon>
        <taxon>Rhabditidae</taxon>
        <taxon>Peloderinae</taxon>
        <taxon>Caenorhabditis</taxon>
    </lineage>
</organism>
<dbReference type="PANTHER" id="PTHR47753:SF4">
    <property type="entry name" value="C-TYPE LECTIN DOMAIN-CONTAINING PROTEIN"/>
    <property type="match status" value="1"/>
</dbReference>
<dbReference type="InterPro" id="IPR016186">
    <property type="entry name" value="C-type_lectin-like/link_sf"/>
</dbReference>